<dbReference type="InParanoid" id="M4BTV3"/>
<reference evidence="1" key="2">
    <citation type="submission" date="2015-06" db="UniProtKB">
        <authorList>
            <consortium name="EnsemblProtists"/>
        </authorList>
    </citation>
    <scope>IDENTIFICATION</scope>
    <source>
        <strain evidence="1">Emoy2</strain>
    </source>
</reference>
<dbReference type="VEuPathDB" id="FungiDB:HpaG809889"/>
<dbReference type="AlphaFoldDB" id="M4BTV3"/>
<dbReference type="HOGENOM" id="CLU_2745438_0_0_1"/>
<proteinExistence type="predicted"/>
<evidence type="ECO:0000313" key="1">
    <source>
        <dbReference type="EnsemblProtists" id="HpaP809889"/>
    </source>
</evidence>
<name>M4BTV3_HYAAE</name>
<keyword evidence="2" id="KW-1185">Reference proteome</keyword>
<protein>
    <submittedName>
        <fullName evidence="1">Uncharacterized protein</fullName>
    </submittedName>
</protein>
<dbReference type="EMBL" id="JH597877">
    <property type="status" value="NOT_ANNOTATED_CDS"/>
    <property type="molecule type" value="Genomic_DNA"/>
</dbReference>
<dbReference type="EnsemblProtists" id="HpaT809889">
    <property type="protein sequence ID" value="HpaP809889"/>
    <property type="gene ID" value="HpaG809889"/>
</dbReference>
<accession>M4BTV3</accession>
<evidence type="ECO:0000313" key="2">
    <source>
        <dbReference type="Proteomes" id="UP000011713"/>
    </source>
</evidence>
<organism evidence="1 2">
    <name type="scientific">Hyaloperonospora arabidopsidis (strain Emoy2)</name>
    <name type="common">Downy mildew agent</name>
    <name type="synonym">Peronospora arabidopsidis</name>
    <dbReference type="NCBI Taxonomy" id="559515"/>
    <lineage>
        <taxon>Eukaryota</taxon>
        <taxon>Sar</taxon>
        <taxon>Stramenopiles</taxon>
        <taxon>Oomycota</taxon>
        <taxon>Peronosporomycetes</taxon>
        <taxon>Peronosporales</taxon>
        <taxon>Peronosporaceae</taxon>
        <taxon>Hyaloperonospora</taxon>
    </lineage>
</organism>
<dbReference type="Proteomes" id="UP000011713">
    <property type="component" value="Unassembled WGS sequence"/>
</dbReference>
<sequence>MRKLGVVRLCHGRWHEVDTTQPDILLVVHGYNRQSEPLKCDKSLDFVDFLYTICCLLRATSSAEHLRDTVP</sequence>
<reference evidence="2" key="1">
    <citation type="journal article" date="2010" name="Science">
        <title>Signatures of adaptation to obligate biotrophy in the Hyaloperonospora arabidopsidis genome.</title>
        <authorList>
            <person name="Baxter L."/>
            <person name="Tripathy S."/>
            <person name="Ishaque N."/>
            <person name="Boot N."/>
            <person name="Cabral A."/>
            <person name="Kemen E."/>
            <person name="Thines M."/>
            <person name="Ah-Fong A."/>
            <person name="Anderson R."/>
            <person name="Badejoko W."/>
            <person name="Bittner-Eddy P."/>
            <person name="Boore J.L."/>
            <person name="Chibucos M.C."/>
            <person name="Coates M."/>
            <person name="Dehal P."/>
            <person name="Delehaunty K."/>
            <person name="Dong S."/>
            <person name="Downton P."/>
            <person name="Dumas B."/>
            <person name="Fabro G."/>
            <person name="Fronick C."/>
            <person name="Fuerstenberg S.I."/>
            <person name="Fulton L."/>
            <person name="Gaulin E."/>
            <person name="Govers F."/>
            <person name="Hughes L."/>
            <person name="Humphray S."/>
            <person name="Jiang R.H."/>
            <person name="Judelson H."/>
            <person name="Kamoun S."/>
            <person name="Kyung K."/>
            <person name="Meijer H."/>
            <person name="Minx P."/>
            <person name="Morris P."/>
            <person name="Nelson J."/>
            <person name="Phuntumart V."/>
            <person name="Qutob D."/>
            <person name="Rehmany A."/>
            <person name="Rougon-Cardoso A."/>
            <person name="Ryden P."/>
            <person name="Torto-Alalibo T."/>
            <person name="Studholme D."/>
            <person name="Wang Y."/>
            <person name="Win J."/>
            <person name="Wood J."/>
            <person name="Clifton S.W."/>
            <person name="Rogers J."/>
            <person name="Van den Ackerveken G."/>
            <person name="Jones J.D."/>
            <person name="McDowell J.M."/>
            <person name="Beynon J."/>
            <person name="Tyler B.M."/>
        </authorList>
    </citation>
    <scope>NUCLEOTIDE SEQUENCE [LARGE SCALE GENOMIC DNA]</scope>
    <source>
        <strain evidence="2">Emoy2</strain>
    </source>
</reference>